<keyword evidence="3" id="KW-1185">Reference proteome</keyword>
<feature type="compositionally biased region" description="Acidic residues" evidence="1">
    <location>
        <begin position="776"/>
        <end position="788"/>
    </location>
</feature>
<feature type="compositionally biased region" description="Low complexity" evidence="1">
    <location>
        <begin position="748"/>
        <end position="759"/>
    </location>
</feature>
<organism evidence="2 3">
    <name type="scientific">Tenebrio molitor</name>
    <name type="common">Yellow mealworm beetle</name>
    <dbReference type="NCBI Taxonomy" id="7067"/>
    <lineage>
        <taxon>Eukaryota</taxon>
        <taxon>Metazoa</taxon>
        <taxon>Ecdysozoa</taxon>
        <taxon>Arthropoda</taxon>
        <taxon>Hexapoda</taxon>
        <taxon>Insecta</taxon>
        <taxon>Pterygota</taxon>
        <taxon>Neoptera</taxon>
        <taxon>Endopterygota</taxon>
        <taxon>Coleoptera</taxon>
        <taxon>Polyphaga</taxon>
        <taxon>Cucujiformia</taxon>
        <taxon>Tenebrionidae</taxon>
        <taxon>Tenebrio</taxon>
    </lineage>
</organism>
<dbReference type="EMBL" id="JABDTM020022868">
    <property type="protein sequence ID" value="KAH0815617.1"/>
    <property type="molecule type" value="Genomic_DNA"/>
</dbReference>
<feature type="region of interest" description="Disordered" evidence="1">
    <location>
        <begin position="1"/>
        <end position="56"/>
    </location>
</feature>
<proteinExistence type="predicted"/>
<evidence type="ECO:0000256" key="1">
    <source>
        <dbReference type="SAM" id="MobiDB-lite"/>
    </source>
</evidence>
<gene>
    <name evidence="2" type="ORF">GEV33_007174</name>
</gene>
<evidence type="ECO:0000313" key="2">
    <source>
        <dbReference type="EMBL" id="KAH0815617.1"/>
    </source>
</evidence>
<reference evidence="2" key="1">
    <citation type="journal article" date="2020" name="J Insects Food Feed">
        <title>The yellow mealworm (Tenebrio molitor) genome: a resource for the emerging insects as food and feed industry.</title>
        <authorList>
            <person name="Eriksson T."/>
            <person name="Andere A."/>
            <person name="Kelstrup H."/>
            <person name="Emery V."/>
            <person name="Picard C."/>
        </authorList>
    </citation>
    <scope>NUCLEOTIDE SEQUENCE</scope>
    <source>
        <strain evidence="2">Stoneville</strain>
        <tissue evidence="2">Whole head</tissue>
    </source>
</reference>
<feature type="compositionally biased region" description="Basic and acidic residues" evidence="1">
    <location>
        <begin position="636"/>
        <end position="648"/>
    </location>
</feature>
<feature type="compositionally biased region" description="Polar residues" evidence="1">
    <location>
        <begin position="670"/>
        <end position="688"/>
    </location>
</feature>
<reference evidence="2" key="2">
    <citation type="submission" date="2021-08" db="EMBL/GenBank/DDBJ databases">
        <authorList>
            <person name="Eriksson T."/>
        </authorList>
    </citation>
    <scope>NUCLEOTIDE SEQUENCE</scope>
    <source>
        <strain evidence="2">Stoneville</strain>
        <tissue evidence="2">Whole head</tissue>
    </source>
</reference>
<accession>A0A8J6LCG4</accession>
<feature type="region of interest" description="Disordered" evidence="1">
    <location>
        <begin position="636"/>
        <end position="819"/>
    </location>
</feature>
<sequence length="1258" mass="142023">MVVASGKSPNGGTRSEADYKNFKPPVRSSEIGSQRDIPLRKAPKKTVNTQGTLDKTFHPARDSFAASSLEEVTVHSDGEEYTLCDRSSDLEFHPDAYITERVPVLALSTIPYSRAYAAPNGTLSRHHARVVATFEVSLWRSTVPAWRKLQQDAFPRKAAAQQRYRHSGSPLGVPAKSSGDKNSNIRILLISTNNTPVRALVDTGSATNVIKKTLGREKATLDFDRLTHSNRVPFELSAHESVVIKQANEKSYIDVNFLGENVISEEDLKDSIFVPSEHFMLTHRCNILPVLGKRQVLIQLQGYPTKKLFEGTVVGHLVPPIAEQTPSYIVIEDNTPEKSPINYNINESLNKGEKEALPTLLSEFRDVFATKTSEMGFTNLVEHHINTGEAAPVHSKPYRVSQKERDVIQAQPVSLCEARAEAWVETLFIKSLVSNLLQMCQTKKMRPLAEHCPPRCQETGQDVQYVTPLADNQFLITHPPRNLSVTCNAQQSSLRKNSSVGTLFVHLPYGCSLFPINGGRLQPRDQRVAQSGAAITHRTIIPAVWVKIRSMNVPRYQEPKPLFQALDDCVNNKWLQDYQLQETNPASFHPYLLSFLDILLLVIIVAVFWYLRRTITSFERAMYQYVESRITARLRGHDPPTLDMDTVRHRPPRRLPIPITEAQGPITHPGSPTRSTSPLLSHSATPTLGQPEYVSMDPYSEVEEDSWDKDDYPTQQQSQLQSEVEESWNKDDYPTQQQQSEVQEDDYLTQQQQSQLQSEVEQDSWDMDEQSQPQTEVEDDSWDMDDYPTTDTAGEVSMSPKAQSNKKGSRQRRTDDFWKRKNAETDATIMAGVFARLKIQDPTAVATIPLSRETHPVTVPVDKPDENLPAKRLYTEEELRDFNSMASTLPYPLAIWFESIGNAVDGRQIVTPLLAEIAGDENCSGAATFAPRQLLPLLKILRAGVPDSEGLHMISQALNAIPGFQWEQFEGPVVAPAPICPYNPFHKCLEHRLSIHMYKAHREEYMKDMDRNAKLPAILLYIEENLMMEFQNRPLSRAQVRAILTNTYSADYLRQAEGKRLDAITKALNRHREDLIKEIQKTRRPIPQSPPRLSYSTSFLCSPAAPTIQLLGVPIQTIRGASLFCVVQLALDWKRIHQGGERINVAVLSFGLSVSQFGPCSWYIANSPNFRSRSPLIKMEKRETPFGGRRWGSKRKLMEEPELKKKILAAITEDGPLCEFYTVKKHVKLDDCRKLVNKLFAYAKDTSRGERRAVEGPP</sequence>
<dbReference type="Proteomes" id="UP000719412">
    <property type="component" value="Unassembled WGS sequence"/>
</dbReference>
<name>A0A8J6LCG4_TENMO</name>
<protein>
    <submittedName>
        <fullName evidence="2">Uncharacterized protein</fullName>
    </submittedName>
</protein>
<comment type="caution">
    <text evidence="2">The sequence shown here is derived from an EMBL/GenBank/DDBJ whole genome shotgun (WGS) entry which is preliminary data.</text>
</comment>
<evidence type="ECO:0000313" key="3">
    <source>
        <dbReference type="Proteomes" id="UP000719412"/>
    </source>
</evidence>
<feature type="compositionally biased region" description="Acidic residues" evidence="1">
    <location>
        <begin position="760"/>
        <end position="769"/>
    </location>
</feature>
<dbReference type="AlphaFoldDB" id="A0A8J6LCG4"/>